<dbReference type="RefSeq" id="WP_075086272.1">
    <property type="nucleotide sequence ID" value="NZ_CP042912.1"/>
</dbReference>
<feature type="domain" description="Glycosyltransferase subfamily 4-like N-terminal" evidence="4">
    <location>
        <begin position="29"/>
        <end position="187"/>
    </location>
</feature>
<evidence type="ECO:0000259" key="3">
    <source>
        <dbReference type="Pfam" id="PF00534"/>
    </source>
</evidence>
<evidence type="ECO:0000313" key="6">
    <source>
        <dbReference type="Proteomes" id="UP000322214"/>
    </source>
</evidence>
<keyword evidence="6" id="KW-1185">Reference proteome</keyword>
<dbReference type="Pfam" id="PF13439">
    <property type="entry name" value="Glyco_transf_4"/>
    <property type="match status" value="1"/>
</dbReference>
<evidence type="ECO:0000259" key="4">
    <source>
        <dbReference type="Pfam" id="PF13439"/>
    </source>
</evidence>
<evidence type="ECO:0000256" key="2">
    <source>
        <dbReference type="SAM" id="MobiDB-lite"/>
    </source>
</evidence>
<dbReference type="GO" id="GO:0009011">
    <property type="term" value="F:alpha-1,4-glucan glucosyltransferase (ADP-glucose donor) activity"/>
    <property type="evidence" value="ECO:0007669"/>
    <property type="project" value="UniProtKB-EC"/>
</dbReference>
<name>A0A5B9PG84_9BACT</name>
<gene>
    <name evidence="5" type="primary">glgA_2</name>
    <name evidence="5" type="ORF">MFFC18_35070</name>
</gene>
<protein>
    <submittedName>
        <fullName evidence="5">Capsular glucan synthase</fullName>
        <ecNumber evidence="5">2.4.1.21</ecNumber>
    </submittedName>
</protein>
<dbReference type="Proteomes" id="UP000322214">
    <property type="component" value="Chromosome"/>
</dbReference>
<feature type="domain" description="Glycosyl transferase family 1" evidence="3">
    <location>
        <begin position="202"/>
        <end position="355"/>
    </location>
</feature>
<feature type="region of interest" description="Disordered" evidence="2">
    <location>
        <begin position="401"/>
        <end position="421"/>
    </location>
</feature>
<keyword evidence="5" id="KW-0328">Glycosyltransferase</keyword>
<dbReference type="EMBL" id="CP042912">
    <property type="protein sequence ID" value="QEG23606.1"/>
    <property type="molecule type" value="Genomic_DNA"/>
</dbReference>
<accession>A0A5B9PG84</accession>
<organism evidence="5 6">
    <name type="scientific">Mariniblastus fucicola</name>
    <dbReference type="NCBI Taxonomy" id="980251"/>
    <lineage>
        <taxon>Bacteria</taxon>
        <taxon>Pseudomonadati</taxon>
        <taxon>Planctomycetota</taxon>
        <taxon>Planctomycetia</taxon>
        <taxon>Pirellulales</taxon>
        <taxon>Pirellulaceae</taxon>
        <taxon>Mariniblastus</taxon>
    </lineage>
</organism>
<dbReference type="PANTHER" id="PTHR46401:SF2">
    <property type="entry name" value="GLYCOSYLTRANSFERASE WBBK-RELATED"/>
    <property type="match status" value="1"/>
</dbReference>
<dbReference type="KEGG" id="mff:MFFC18_35070"/>
<dbReference type="OrthoDB" id="283384at2"/>
<evidence type="ECO:0000313" key="5">
    <source>
        <dbReference type="EMBL" id="QEG23606.1"/>
    </source>
</evidence>
<dbReference type="GO" id="GO:0009103">
    <property type="term" value="P:lipopolysaccharide biosynthetic process"/>
    <property type="evidence" value="ECO:0007669"/>
    <property type="project" value="TreeGrafter"/>
</dbReference>
<dbReference type="InterPro" id="IPR001296">
    <property type="entry name" value="Glyco_trans_1"/>
</dbReference>
<proteinExistence type="predicted"/>
<dbReference type="STRING" id="980251.GCA_001642875_04446"/>
<reference evidence="5 6" key="1">
    <citation type="submission" date="2019-08" db="EMBL/GenBank/DDBJ databases">
        <title>Deep-cultivation of Planctomycetes and their phenomic and genomic characterization uncovers novel biology.</title>
        <authorList>
            <person name="Wiegand S."/>
            <person name="Jogler M."/>
            <person name="Boedeker C."/>
            <person name="Pinto D."/>
            <person name="Vollmers J."/>
            <person name="Rivas-Marin E."/>
            <person name="Kohn T."/>
            <person name="Peeters S.H."/>
            <person name="Heuer A."/>
            <person name="Rast P."/>
            <person name="Oberbeckmann S."/>
            <person name="Bunk B."/>
            <person name="Jeske O."/>
            <person name="Meyerdierks A."/>
            <person name="Storesund J.E."/>
            <person name="Kallscheuer N."/>
            <person name="Luecker S."/>
            <person name="Lage O.M."/>
            <person name="Pohl T."/>
            <person name="Merkel B.J."/>
            <person name="Hornburger P."/>
            <person name="Mueller R.-W."/>
            <person name="Bruemmer F."/>
            <person name="Labrenz M."/>
            <person name="Spormann A.M."/>
            <person name="Op den Camp H."/>
            <person name="Overmann J."/>
            <person name="Amann R."/>
            <person name="Jetten M.S.M."/>
            <person name="Mascher T."/>
            <person name="Medema M.H."/>
            <person name="Devos D.P."/>
            <person name="Kaster A.-K."/>
            <person name="Ovreas L."/>
            <person name="Rohde M."/>
            <person name="Galperin M.Y."/>
            <person name="Jogler C."/>
        </authorList>
    </citation>
    <scope>NUCLEOTIDE SEQUENCE [LARGE SCALE GENOMIC DNA]</scope>
    <source>
        <strain evidence="5 6">FC18</strain>
    </source>
</reference>
<dbReference type="InterPro" id="IPR028098">
    <property type="entry name" value="Glyco_trans_4-like_N"/>
</dbReference>
<dbReference type="EC" id="2.4.1.21" evidence="5"/>
<keyword evidence="1 5" id="KW-0808">Transferase</keyword>
<dbReference type="SUPFAM" id="SSF53756">
    <property type="entry name" value="UDP-Glycosyltransferase/glycogen phosphorylase"/>
    <property type="match status" value="1"/>
</dbReference>
<dbReference type="Pfam" id="PF00534">
    <property type="entry name" value="Glycos_transf_1"/>
    <property type="match status" value="1"/>
</dbReference>
<sequence length="421" mass="47682">MGIRSENQNGSHPFVVLYDGMIFHRQEAGGINRYFEKLIEHLPGNVRPAITLSKCPTNNFPRSKRLQLFVKGFDLPRPFRKVSRAIRATRLESIQKSLSPDLIHATYYDTLGGFDKISSGPPFVVTVHDMTHEKFPHLLDRNGKHAELKRRAIKQADAIICVSHNTRNDLLEMYPECESRTRVVYHATELGDSLPTDAMPFSDRPYILYVGSRSRYKNFDGLLRAFQIVIARDQELQLRTVGNEFTKKERQRIAELGLTDHVANEGIVDDSQLAQLYRNSLCFVYPSLYEGFGLPLLEAMSCETPVLASNNSCIPEVVRDAALLFDPNSKTDLADALTFLLQNPCVREQLVIEGRMRCSEFSWEKSARQTMQTYQTAISAARIRIGNKLSTDHFSGSILPTQTRWLPPMTKPGTRAGLMTS</sequence>
<dbReference type="CDD" id="cd03809">
    <property type="entry name" value="GT4_MtfB-like"/>
    <property type="match status" value="1"/>
</dbReference>
<dbReference type="AlphaFoldDB" id="A0A5B9PG84"/>
<dbReference type="PANTHER" id="PTHR46401">
    <property type="entry name" value="GLYCOSYLTRANSFERASE WBBK-RELATED"/>
    <property type="match status" value="1"/>
</dbReference>
<evidence type="ECO:0000256" key="1">
    <source>
        <dbReference type="ARBA" id="ARBA00022679"/>
    </source>
</evidence>
<dbReference type="Gene3D" id="3.40.50.2000">
    <property type="entry name" value="Glycogen Phosphorylase B"/>
    <property type="match status" value="2"/>
</dbReference>